<accession>A0A2T5LKP5</accession>
<dbReference type="AlphaFoldDB" id="A0A2T5LKP5"/>
<dbReference type="VEuPathDB" id="FungiDB:P175DRAFT_0447480"/>
<name>A0A2T5LKP5_9EURO</name>
<proteinExistence type="predicted"/>
<reference evidence="1 2" key="1">
    <citation type="journal article" date="2018" name="Proc. Natl. Acad. Sci. U.S.A.">
        <title>Linking secondary metabolites to gene clusters through genome sequencing of six diverse Aspergillus species.</title>
        <authorList>
            <person name="Kaerboelling I."/>
            <person name="Vesth T.C."/>
            <person name="Frisvad J.C."/>
            <person name="Nybo J.L."/>
            <person name="Theobald S."/>
            <person name="Kuo A."/>
            <person name="Bowyer P."/>
            <person name="Matsuda Y."/>
            <person name="Mondo S."/>
            <person name="Lyhne E.K."/>
            <person name="Kogle M.E."/>
            <person name="Clum A."/>
            <person name="Lipzen A."/>
            <person name="Salamov A."/>
            <person name="Ngan C.Y."/>
            <person name="Daum C."/>
            <person name="Chiniquy J."/>
            <person name="Barry K."/>
            <person name="LaButti K."/>
            <person name="Haridas S."/>
            <person name="Simmons B.A."/>
            <person name="Magnuson J.K."/>
            <person name="Mortensen U.H."/>
            <person name="Larsen T.O."/>
            <person name="Grigoriev I.V."/>
            <person name="Baker S.E."/>
            <person name="Andersen M.R."/>
        </authorList>
    </citation>
    <scope>NUCLEOTIDE SEQUENCE [LARGE SCALE GENOMIC DNA]</scope>
    <source>
        <strain evidence="1 2">IBT 24754</strain>
    </source>
</reference>
<organism evidence="1 2">
    <name type="scientific">Aspergillus ochraceoroseus IBT 24754</name>
    <dbReference type="NCBI Taxonomy" id="1392256"/>
    <lineage>
        <taxon>Eukaryota</taxon>
        <taxon>Fungi</taxon>
        <taxon>Dikarya</taxon>
        <taxon>Ascomycota</taxon>
        <taxon>Pezizomycotina</taxon>
        <taxon>Eurotiomycetes</taxon>
        <taxon>Eurotiomycetidae</taxon>
        <taxon>Eurotiales</taxon>
        <taxon>Aspergillaceae</taxon>
        <taxon>Aspergillus</taxon>
        <taxon>Aspergillus subgen. Nidulantes</taxon>
    </lineage>
</organism>
<dbReference type="EMBL" id="MSFN02000016">
    <property type="protein sequence ID" value="PTU16845.1"/>
    <property type="molecule type" value="Genomic_DNA"/>
</dbReference>
<evidence type="ECO:0000313" key="2">
    <source>
        <dbReference type="Proteomes" id="UP000244073"/>
    </source>
</evidence>
<protein>
    <submittedName>
        <fullName evidence="1">Uncharacterized protein</fullName>
    </submittedName>
</protein>
<dbReference type="OrthoDB" id="3909678at2759"/>
<evidence type="ECO:0000313" key="1">
    <source>
        <dbReference type="EMBL" id="PTU16845.1"/>
    </source>
</evidence>
<sequence>MTGLCPPSTLGRGATVGWAPPSAGLCPPSTLGRGATVAGGTCPFQSENRRAFCLPSRGAAGGAPGLKSRGCAPRGPRYLVDSASSHMLVSKIKPCMSKYKQLYGETANGSLNQLSFI</sequence>
<comment type="caution">
    <text evidence="1">The sequence shown here is derived from an EMBL/GenBank/DDBJ whole genome shotgun (WGS) entry which is preliminary data.</text>
</comment>
<gene>
    <name evidence="1" type="ORF">P175DRAFT_0447480</name>
</gene>
<dbReference type="Proteomes" id="UP000244073">
    <property type="component" value="Unassembled WGS sequence"/>
</dbReference>